<proteinExistence type="predicted"/>
<reference evidence="1" key="1">
    <citation type="submission" date="2014-05" db="EMBL/GenBank/DDBJ databases">
        <authorList>
            <person name="Chronopoulou M."/>
        </authorList>
    </citation>
    <scope>NUCLEOTIDE SEQUENCE</scope>
    <source>
        <tissue evidence="1">Whole organism</tissue>
    </source>
</reference>
<sequence>MNTASSVNQKV</sequence>
<accession>A0A0K2VHG8</accession>
<name>A0A0K2VHG8_LEPSM</name>
<dbReference type="EMBL" id="HACA01032321">
    <property type="protein sequence ID" value="CDW49682.1"/>
    <property type="molecule type" value="Transcribed_RNA"/>
</dbReference>
<evidence type="ECO:0000313" key="1">
    <source>
        <dbReference type="EMBL" id="CDW49682.1"/>
    </source>
</evidence>
<organism evidence="1">
    <name type="scientific">Lepeophtheirus salmonis</name>
    <name type="common">Salmon louse</name>
    <name type="synonym">Caligus salmonis</name>
    <dbReference type="NCBI Taxonomy" id="72036"/>
    <lineage>
        <taxon>Eukaryota</taxon>
        <taxon>Metazoa</taxon>
        <taxon>Ecdysozoa</taxon>
        <taxon>Arthropoda</taxon>
        <taxon>Crustacea</taxon>
        <taxon>Multicrustacea</taxon>
        <taxon>Hexanauplia</taxon>
        <taxon>Copepoda</taxon>
        <taxon>Siphonostomatoida</taxon>
        <taxon>Caligidae</taxon>
        <taxon>Lepeophtheirus</taxon>
    </lineage>
</organism>
<protein>
    <submittedName>
        <fullName evidence="1">Uncharacterized protein</fullName>
    </submittedName>
</protein>